<feature type="transmembrane region" description="Helical" evidence="6">
    <location>
        <begin position="143"/>
        <end position="165"/>
    </location>
</feature>
<dbReference type="InterPro" id="IPR001123">
    <property type="entry name" value="LeuE-type"/>
</dbReference>
<dbReference type="Pfam" id="PF01810">
    <property type="entry name" value="LysE"/>
    <property type="match status" value="1"/>
</dbReference>
<evidence type="ECO:0000313" key="9">
    <source>
        <dbReference type="Proteomes" id="UP001476282"/>
    </source>
</evidence>
<dbReference type="Pfam" id="PF06452">
    <property type="entry name" value="CBM9_1"/>
    <property type="match status" value="1"/>
</dbReference>
<evidence type="ECO:0000256" key="1">
    <source>
        <dbReference type="ARBA" id="ARBA00004651"/>
    </source>
</evidence>
<dbReference type="EMBL" id="BAABRI010000001">
    <property type="protein sequence ID" value="GAA5480931.1"/>
    <property type="molecule type" value="Genomic_DNA"/>
</dbReference>
<evidence type="ECO:0000259" key="7">
    <source>
        <dbReference type="Pfam" id="PF06452"/>
    </source>
</evidence>
<dbReference type="RefSeq" id="WP_353565089.1">
    <property type="nucleotide sequence ID" value="NZ_BAABRI010000001.1"/>
</dbReference>
<proteinExistence type="predicted"/>
<gene>
    <name evidence="8" type="ORF">Hsar01_00136</name>
</gene>
<evidence type="ECO:0000256" key="5">
    <source>
        <dbReference type="ARBA" id="ARBA00023136"/>
    </source>
</evidence>
<dbReference type="CDD" id="cd09620">
    <property type="entry name" value="CBM9_like_3"/>
    <property type="match status" value="1"/>
</dbReference>
<feature type="transmembrane region" description="Helical" evidence="6">
    <location>
        <begin position="44"/>
        <end position="65"/>
    </location>
</feature>
<protein>
    <recommendedName>
        <fullName evidence="7">Carbohydrate-binding domain-containing protein</fullName>
    </recommendedName>
</protein>
<dbReference type="PANTHER" id="PTHR35532:SF5">
    <property type="entry name" value="CARBOHYDRATE-BINDING DOMAIN-CONTAINING PROTEIN"/>
    <property type="match status" value="1"/>
</dbReference>
<feature type="domain" description="Carbohydrate-binding" evidence="7">
    <location>
        <begin position="243"/>
        <end position="327"/>
    </location>
</feature>
<keyword evidence="2" id="KW-1003">Cell membrane</keyword>
<sequence>MSPLLELAAFAGIMAVGQFSPGPDLILVTRTALSEGARRGMGTALGIATGLMVHAGIAVAGVAVVLRSHPLLARGIAWLGAAYLAWIAWKLVKHAGELPELSTTRSRHAAYVRGLLCNLLNPKVALIFAAMITPFLAVRSEAWWPWLLWGETILQGLVLWCLWSLALQWSPAKSLYRRSAKWIDRVFAVLLGALAVSLAIGGFGGSELAKASAVVEGSSPMTKDHWDVSQRRAYACPKLGEGGWEAVPWSEDFVDITGLPELRPGFRTRLKMAWDDRYLHVRAEMEEPHVWGTITRKNEVIFHDNDFEIFIDPDGDGLNYYEFEMNALGTIWELSLPKPYWQGGEPILGCNIEGLLAEAVIDGTLNDPSDEDRGWEARVSIPWEGLAPYRGGKAGPPEPGETWRVNFSRVQWRHEIVDGNYVRIPPHGTDLGASLSPEEQQHPEDNWVWSPQGVVNMHRPERWGEVTFE</sequence>
<organism evidence="8 9">
    <name type="scientific">Haloferula sargassicola</name>
    <dbReference type="NCBI Taxonomy" id="490096"/>
    <lineage>
        <taxon>Bacteria</taxon>
        <taxon>Pseudomonadati</taxon>
        <taxon>Verrucomicrobiota</taxon>
        <taxon>Verrucomicrobiia</taxon>
        <taxon>Verrucomicrobiales</taxon>
        <taxon>Verrucomicrobiaceae</taxon>
        <taxon>Haloferula</taxon>
    </lineage>
</organism>
<evidence type="ECO:0000313" key="8">
    <source>
        <dbReference type="EMBL" id="GAA5480931.1"/>
    </source>
</evidence>
<comment type="caution">
    <text evidence="8">The sequence shown here is derived from an EMBL/GenBank/DDBJ whole genome shotgun (WGS) entry which is preliminary data.</text>
</comment>
<keyword evidence="9" id="KW-1185">Reference proteome</keyword>
<reference evidence="8 9" key="1">
    <citation type="submission" date="2024-02" db="EMBL/GenBank/DDBJ databases">
        <title>Haloferula sargassicola NBRC 104335.</title>
        <authorList>
            <person name="Ichikawa N."/>
            <person name="Katano-Makiyama Y."/>
            <person name="Hidaka K."/>
        </authorList>
    </citation>
    <scope>NUCLEOTIDE SEQUENCE [LARGE SCALE GENOMIC DNA]</scope>
    <source>
        <strain evidence="8 9">NBRC 104335</strain>
    </source>
</reference>
<feature type="transmembrane region" description="Helical" evidence="6">
    <location>
        <begin position="110"/>
        <end position="137"/>
    </location>
</feature>
<accession>A0ABP9UKR1</accession>
<dbReference type="Gene3D" id="2.60.40.1190">
    <property type="match status" value="1"/>
</dbReference>
<dbReference type="InterPro" id="IPR010502">
    <property type="entry name" value="Carb-bd_dom_fam9"/>
</dbReference>
<name>A0ABP9UKR1_9BACT</name>
<comment type="subcellular location">
    <subcellularLocation>
        <location evidence="1">Cell membrane</location>
        <topology evidence="1">Multi-pass membrane protein</topology>
    </subcellularLocation>
</comment>
<dbReference type="PANTHER" id="PTHR35532">
    <property type="entry name" value="SIMILAR TO POLYHYDROXYALKANOATE DEPOLYMERASE"/>
    <property type="match status" value="1"/>
</dbReference>
<keyword evidence="4 6" id="KW-1133">Transmembrane helix</keyword>
<dbReference type="SUPFAM" id="SSF49344">
    <property type="entry name" value="CBD9-like"/>
    <property type="match status" value="1"/>
</dbReference>
<dbReference type="Proteomes" id="UP001476282">
    <property type="component" value="Unassembled WGS sequence"/>
</dbReference>
<evidence type="ECO:0000256" key="6">
    <source>
        <dbReference type="SAM" id="Phobius"/>
    </source>
</evidence>
<evidence type="ECO:0000256" key="4">
    <source>
        <dbReference type="ARBA" id="ARBA00022989"/>
    </source>
</evidence>
<keyword evidence="3 6" id="KW-0812">Transmembrane</keyword>
<evidence type="ECO:0000256" key="2">
    <source>
        <dbReference type="ARBA" id="ARBA00022475"/>
    </source>
</evidence>
<keyword evidence="5 6" id="KW-0472">Membrane</keyword>
<feature type="transmembrane region" description="Helical" evidence="6">
    <location>
        <begin position="186"/>
        <end position="205"/>
    </location>
</feature>
<evidence type="ECO:0000256" key="3">
    <source>
        <dbReference type="ARBA" id="ARBA00022692"/>
    </source>
</evidence>